<dbReference type="InterPro" id="IPR029044">
    <property type="entry name" value="Nucleotide-diphossugar_trans"/>
</dbReference>
<accession>A0A563U181</accession>
<name>A0A563U181_9SPHI</name>
<evidence type="ECO:0000259" key="1">
    <source>
        <dbReference type="Pfam" id="PF00535"/>
    </source>
</evidence>
<dbReference type="Gene3D" id="3.90.550.10">
    <property type="entry name" value="Spore Coat Polysaccharide Biosynthesis Protein SpsA, Chain A"/>
    <property type="match status" value="2"/>
</dbReference>
<organism evidence="2 3">
    <name type="scientific">Mucilaginibacter achroorhodeus</name>
    <dbReference type="NCBI Taxonomy" id="2599294"/>
    <lineage>
        <taxon>Bacteria</taxon>
        <taxon>Pseudomonadati</taxon>
        <taxon>Bacteroidota</taxon>
        <taxon>Sphingobacteriia</taxon>
        <taxon>Sphingobacteriales</taxon>
        <taxon>Sphingobacteriaceae</taxon>
        <taxon>Mucilaginibacter</taxon>
    </lineage>
</organism>
<comment type="caution">
    <text evidence="2">The sequence shown here is derived from an EMBL/GenBank/DDBJ whole genome shotgun (WGS) entry which is preliminary data.</text>
</comment>
<protein>
    <submittedName>
        <fullName evidence="2">Glycosyltransferase</fullName>
    </submittedName>
</protein>
<dbReference type="SUPFAM" id="SSF53448">
    <property type="entry name" value="Nucleotide-diphospho-sugar transferases"/>
    <property type="match status" value="2"/>
</dbReference>
<dbReference type="Pfam" id="PF00535">
    <property type="entry name" value="Glycos_transf_2"/>
    <property type="match status" value="1"/>
</dbReference>
<evidence type="ECO:0000313" key="3">
    <source>
        <dbReference type="Proteomes" id="UP000318010"/>
    </source>
</evidence>
<proteinExistence type="predicted"/>
<dbReference type="Proteomes" id="UP000318010">
    <property type="component" value="Unassembled WGS sequence"/>
</dbReference>
<gene>
    <name evidence="2" type="ORF">FPZ42_12285</name>
</gene>
<dbReference type="OrthoDB" id="1666251at2"/>
<reference evidence="2 3" key="1">
    <citation type="submission" date="2019-07" db="EMBL/GenBank/DDBJ databases">
        <authorList>
            <person name="Kim J."/>
        </authorList>
    </citation>
    <scope>NUCLEOTIDE SEQUENCE [LARGE SCALE GENOMIC DNA]</scope>
    <source>
        <strain evidence="2 3">MJ1a</strain>
    </source>
</reference>
<evidence type="ECO:0000313" key="2">
    <source>
        <dbReference type="EMBL" id="TWR25376.1"/>
    </source>
</evidence>
<sequence>MGHNYPKISIITPSFNQGKFLEETILSVINQGYPKLEFIIIDGGSTDASVDIIRKYNKYISFWRSEKDNGQAEAINKGLLRATGDVVTWLNSDDLYEDGTLLLIGEIFAENPSVNFIFGDCLFFTEKKSYTNQIDLKDFEAKQLGQFPYSQPSCFFRKKLIDDQGLLNEKFHYCLDVDLFIRFALNSQMRYIKKTLSRFRMHDDSKTINHWNKFLEEWIVIYSKTLRTLNNKLLIECAIDLGIYDKGTDVYNSYEKPFNIDDQYKSFLYFFERQFNRAFPRGTFFISKKKLNAINKILAKIDSADIQKEQFPIKPDKYLLGIDKTLLHPVNMLRRTIKKTSSFNVIRDAIFNVKAKTSATVKAQIKAPKTIPIIIINYNQLHTVEMLINSLTIRGYYNIHILDNNSDYEPLLAFYRTTNANVIRLNYNYGHMALWRISTVNKKFSEGYYAVTDADIVPDENCPDDFMSKFIDILDQHPGVTKAGFGLRIDDIPEHYQLKQKVIDWERKYWTTEISPGLYDADIDTTFALYRPYNNLIHRNFLSGIRTASPYLARHLSWYQCTDTLTNEQLHYIKTANISNSWSLKLSESNYQDF</sequence>
<dbReference type="RefSeq" id="WP_146271800.1">
    <property type="nucleotide sequence ID" value="NZ_VOEI01000004.1"/>
</dbReference>
<dbReference type="PANTHER" id="PTHR22916:SF65">
    <property type="entry name" value="SLR1065 PROTEIN"/>
    <property type="match status" value="1"/>
</dbReference>
<dbReference type="PANTHER" id="PTHR22916">
    <property type="entry name" value="GLYCOSYLTRANSFERASE"/>
    <property type="match status" value="1"/>
</dbReference>
<feature type="domain" description="Glycosyltransferase 2-like" evidence="1">
    <location>
        <begin position="9"/>
        <end position="119"/>
    </location>
</feature>
<keyword evidence="3" id="KW-1185">Reference proteome</keyword>
<dbReference type="GO" id="GO:0016758">
    <property type="term" value="F:hexosyltransferase activity"/>
    <property type="evidence" value="ECO:0007669"/>
    <property type="project" value="UniProtKB-ARBA"/>
</dbReference>
<dbReference type="CDD" id="cd06433">
    <property type="entry name" value="GT_2_WfgS_like"/>
    <property type="match status" value="1"/>
</dbReference>
<keyword evidence="2" id="KW-0808">Transferase</keyword>
<dbReference type="EMBL" id="VOEI01000004">
    <property type="protein sequence ID" value="TWR25376.1"/>
    <property type="molecule type" value="Genomic_DNA"/>
</dbReference>
<dbReference type="InterPro" id="IPR001173">
    <property type="entry name" value="Glyco_trans_2-like"/>
</dbReference>
<dbReference type="AlphaFoldDB" id="A0A563U181"/>